<dbReference type="Proteomes" id="UP000507222">
    <property type="component" value="Unassembled WGS sequence"/>
</dbReference>
<protein>
    <submittedName>
        <fullName evidence="1">Uncharacterized protein</fullName>
    </submittedName>
</protein>
<sequence length="82" mass="9105">MVGGGWLHKKEEGGWRHGLWWVWVLMNDVGGDGRRKADGGMACGGFRCLWMMLGVMVSCRGRRKDDGATFGDMERLGRCVTG</sequence>
<accession>A0A6J5V6X1</accession>
<name>A0A6J5V6X1_PRUAR</name>
<reference evidence="1 2" key="1">
    <citation type="submission" date="2020-05" db="EMBL/GenBank/DDBJ databases">
        <authorList>
            <person name="Campoy J."/>
            <person name="Schneeberger K."/>
            <person name="Spophaly S."/>
        </authorList>
    </citation>
    <scope>NUCLEOTIDE SEQUENCE [LARGE SCALE GENOMIC DNA]</scope>
    <source>
        <strain evidence="1">PruArmRojPasFocal</strain>
    </source>
</reference>
<evidence type="ECO:0000313" key="2">
    <source>
        <dbReference type="Proteomes" id="UP000507222"/>
    </source>
</evidence>
<dbReference type="EMBL" id="CAEKDK010000006">
    <property type="protein sequence ID" value="CAB4283095.1"/>
    <property type="molecule type" value="Genomic_DNA"/>
</dbReference>
<organism evidence="1 2">
    <name type="scientific">Prunus armeniaca</name>
    <name type="common">Apricot</name>
    <name type="synonym">Armeniaca vulgaris</name>
    <dbReference type="NCBI Taxonomy" id="36596"/>
    <lineage>
        <taxon>Eukaryota</taxon>
        <taxon>Viridiplantae</taxon>
        <taxon>Streptophyta</taxon>
        <taxon>Embryophyta</taxon>
        <taxon>Tracheophyta</taxon>
        <taxon>Spermatophyta</taxon>
        <taxon>Magnoliopsida</taxon>
        <taxon>eudicotyledons</taxon>
        <taxon>Gunneridae</taxon>
        <taxon>Pentapetalae</taxon>
        <taxon>rosids</taxon>
        <taxon>fabids</taxon>
        <taxon>Rosales</taxon>
        <taxon>Rosaceae</taxon>
        <taxon>Amygdaloideae</taxon>
        <taxon>Amygdaleae</taxon>
        <taxon>Prunus</taxon>
    </lineage>
</organism>
<proteinExistence type="predicted"/>
<evidence type="ECO:0000313" key="1">
    <source>
        <dbReference type="EMBL" id="CAB4283095.1"/>
    </source>
</evidence>
<dbReference type="AlphaFoldDB" id="A0A6J5V6X1"/>
<gene>
    <name evidence="1" type="ORF">CURHAP_LOCUS37064</name>
</gene>